<evidence type="ECO:0000256" key="11">
    <source>
        <dbReference type="ARBA" id="ARBA00023033"/>
    </source>
</evidence>
<feature type="binding site" description="axial binding residue" evidence="12">
    <location>
        <position position="449"/>
    </location>
    <ligand>
        <name>heme</name>
        <dbReference type="ChEBI" id="CHEBI:30413"/>
    </ligand>
    <ligandPart>
        <name>Fe</name>
        <dbReference type="ChEBI" id="CHEBI:18248"/>
    </ligandPart>
</feature>
<keyword evidence="9 13" id="KW-0560">Oxidoreductase</keyword>
<dbReference type="GO" id="GO:0016705">
    <property type="term" value="F:oxidoreductase activity, acting on paired donors, with incorporation or reduction of molecular oxygen"/>
    <property type="evidence" value="ECO:0007669"/>
    <property type="project" value="InterPro"/>
</dbReference>
<dbReference type="Pfam" id="PF00067">
    <property type="entry name" value="p450"/>
    <property type="match status" value="1"/>
</dbReference>
<dbReference type="EMBL" id="JAZDUA010000427">
    <property type="protein sequence ID" value="KAK7792766.1"/>
    <property type="molecule type" value="Genomic_DNA"/>
</dbReference>
<dbReference type="PANTHER" id="PTHR24291:SF187">
    <property type="entry name" value="CYTOCHROME P450 4AE1-RELATED"/>
    <property type="match status" value="1"/>
</dbReference>
<evidence type="ECO:0000313" key="15">
    <source>
        <dbReference type="Proteomes" id="UP001378592"/>
    </source>
</evidence>
<comment type="subcellular location">
    <subcellularLocation>
        <location evidence="3">Endoplasmic reticulum membrane</location>
        <topology evidence="3">Peripheral membrane protein</topology>
    </subcellularLocation>
    <subcellularLocation>
        <location evidence="2">Microsome membrane</location>
        <topology evidence="2">Peripheral membrane protein</topology>
    </subcellularLocation>
</comment>
<dbReference type="InterPro" id="IPR002401">
    <property type="entry name" value="Cyt_P450_E_grp-I"/>
</dbReference>
<protein>
    <recommendedName>
        <fullName evidence="16">Cytochrome P450</fullName>
    </recommendedName>
</protein>
<dbReference type="PRINTS" id="PR00463">
    <property type="entry name" value="EP450I"/>
</dbReference>
<comment type="similarity">
    <text evidence="4 13">Belongs to the cytochrome P450 family.</text>
</comment>
<evidence type="ECO:0000256" key="12">
    <source>
        <dbReference type="PIRSR" id="PIRSR602401-1"/>
    </source>
</evidence>
<dbReference type="InterPro" id="IPR036396">
    <property type="entry name" value="Cyt_P450_sf"/>
</dbReference>
<dbReference type="FunFam" id="1.10.630.10:FF:000182">
    <property type="entry name" value="Cytochrome P450 3A4"/>
    <property type="match status" value="1"/>
</dbReference>
<evidence type="ECO:0000256" key="8">
    <source>
        <dbReference type="ARBA" id="ARBA00022848"/>
    </source>
</evidence>
<dbReference type="GO" id="GO:0005789">
    <property type="term" value="C:endoplasmic reticulum membrane"/>
    <property type="evidence" value="ECO:0007669"/>
    <property type="project" value="UniProtKB-SubCell"/>
</dbReference>
<evidence type="ECO:0008006" key="16">
    <source>
        <dbReference type="Google" id="ProtNLM"/>
    </source>
</evidence>
<gene>
    <name evidence="14" type="ORF">R5R35_004879</name>
</gene>
<evidence type="ECO:0000256" key="5">
    <source>
        <dbReference type="ARBA" id="ARBA00022617"/>
    </source>
</evidence>
<dbReference type="GO" id="GO:0005506">
    <property type="term" value="F:iron ion binding"/>
    <property type="evidence" value="ECO:0007669"/>
    <property type="project" value="InterPro"/>
</dbReference>
<keyword evidence="10 12" id="KW-0408">Iron</keyword>
<keyword evidence="6 12" id="KW-0479">Metal-binding</keyword>
<dbReference type="InterPro" id="IPR050196">
    <property type="entry name" value="Cytochrome_P450_Monoox"/>
</dbReference>
<dbReference type="Proteomes" id="UP001378592">
    <property type="component" value="Unassembled WGS sequence"/>
</dbReference>
<name>A0AAN9VB79_9ORTH</name>
<dbReference type="PROSITE" id="PS00086">
    <property type="entry name" value="CYTOCHROME_P450"/>
    <property type="match status" value="1"/>
</dbReference>
<evidence type="ECO:0000256" key="4">
    <source>
        <dbReference type="ARBA" id="ARBA00010617"/>
    </source>
</evidence>
<dbReference type="Gene3D" id="1.10.630.10">
    <property type="entry name" value="Cytochrome P450"/>
    <property type="match status" value="1"/>
</dbReference>
<keyword evidence="11 13" id="KW-0503">Monooxygenase</keyword>
<keyword evidence="15" id="KW-1185">Reference proteome</keyword>
<evidence type="ECO:0000256" key="10">
    <source>
        <dbReference type="ARBA" id="ARBA00023004"/>
    </source>
</evidence>
<evidence type="ECO:0000256" key="6">
    <source>
        <dbReference type="ARBA" id="ARBA00022723"/>
    </source>
</evidence>
<evidence type="ECO:0000256" key="3">
    <source>
        <dbReference type="ARBA" id="ARBA00004406"/>
    </source>
</evidence>
<dbReference type="AlphaFoldDB" id="A0AAN9VB79"/>
<reference evidence="14 15" key="1">
    <citation type="submission" date="2024-03" db="EMBL/GenBank/DDBJ databases">
        <title>The genome assembly and annotation of the cricket Gryllus longicercus Weissman &amp; Gray.</title>
        <authorList>
            <person name="Szrajer S."/>
            <person name="Gray D."/>
            <person name="Ylla G."/>
        </authorList>
    </citation>
    <scope>NUCLEOTIDE SEQUENCE [LARGE SCALE GENOMIC DNA]</scope>
    <source>
        <strain evidence="14">DAG 2021-001</strain>
        <tissue evidence="14">Whole body minus gut</tissue>
    </source>
</reference>
<accession>A0AAN9VB79</accession>
<evidence type="ECO:0000256" key="2">
    <source>
        <dbReference type="ARBA" id="ARBA00004174"/>
    </source>
</evidence>
<dbReference type="SUPFAM" id="SSF48264">
    <property type="entry name" value="Cytochrome P450"/>
    <property type="match status" value="1"/>
</dbReference>
<dbReference type="InterPro" id="IPR001128">
    <property type="entry name" value="Cyt_P450"/>
</dbReference>
<dbReference type="CDD" id="cd20628">
    <property type="entry name" value="CYP4"/>
    <property type="match status" value="1"/>
</dbReference>
<keyword evidence="5 12" id="KW-0349">Heme</keyword>
<organism evidence="14 15">
    <name type="scientific">Gryllus longicercus</name>
    <dbReference type="NCBI Taxonomy" id="2509291"/>
    <lineage>
        <taxon>Eukaryota</taxon>
        <taxon>Metazoa</taxon>
        <taxon>Ecdysozoa</taxon>
        <taxon>Arthropoda</taxon>
        <taxon>Hexapoda</taxon>
        <taxon>Insecta</taxon>
        <taxon>Pterygota</taxon>
        <taxon>Neoptera</taxon>
        <taxon>Polyneoptera</taxon>
        <taxon>Orthoptera</taxon>
        <taxon>Ensifera</taxon>
        <taxon>Gryllidea</taxon>
        <taxon>Grylloidea</taxon>
        <taxon>Gryllidae</taxon>
        <taxon>Gryllinae</taxon>
        <taxon>Gryllus</taxon>
    </lineage>
</organism>
<keyword evidence="7" id="KW-0256">Endoplasmic reticulum</keyword>
<dbReference type="GO" id="GO:0020037">
    <property type="term" value="F:heme binding"/>
    <property type="evidence" value="ECO:0007669"/>
    <property type="project" value="InterPro"/>
</dbReference>
<evidence type="ECO:0000256" key="13">
    <source>
        <dbReference type="RuleBase" id="RU000461"/>
    </source>
</evidence>
<comment type="caution">
    <text evidence="14">The sequence shown here is derived from an EMBL/GenBank/DDBJ whole genome shotgun (WGS) entry which is preliminary data.</text>
</comment>
<evidence type="ECO:0000256" key="1">
    <source>
        <dbReference type="ARBA" id="ARBA00001971"/>
    </source>
</evidence>
<evidence type="ECO:0000256" key="9">
    <source>
        <dbReference type="ARBA" id="ARBA00023002"/>
    </source>
</evidence>
<sequence length="501" mass="57414">MLYLVIPAMVLLLLFLVPHYWLHLSRAARLVSSIPGPKPLPLIGNTLEFGYGTVDIIANMTRLWKEYGHVFKIWLGPHLFIVVADAKYMEHFLSSNTNITKNMTYGFLEPWLGTGLLTSTGSKWKHHRKIITPTFHFKILEQFVEVFNNSGNVMIQKLKKEVNGGEFDIYNYITLCALDSICETAMGVSMNVQNDGNSEYVSALQGLADLIMKRTFIPWLFPKFIFDRSELGKLQKGYLKILHDTTNKVIADRKRELAEKHNDETSDETFENEIGQKKKLAFLDLLLQYTKGEGNLTDEEIREEVDTFMFEGHDTTASAMSFCLLLLSKNLECQEIAYAELKEIFGNSDREATMKDLQDMKYLECVIKESLRIYPSVPFFARLLDEDVHIDGVHIVKGTNILLSPVFLHRNQSYFPDPEKFDPDRFSAENIQGRNPYVYLPFSAGPRNCIGQKFAMMEMKSTISKVLRNFKLSPGSKEVVLSAELVLRNWGGIFLKLQNRE</sequence>
<comment type="cofactor">
    <cofactor evidence="1 12">
        <name>heme</name>
        <dbReference type="ChEBI" id="CHEBI:30413"/>
    </cofactor>
</comment>
<dbReference type="GO" id="GO:0004497">
    <property type="term" value="F:monooxygenase activity"/>
    <property type="evidence" value="ECO:0007669"/>
    <property type="project" value="UniProtKB-KW"/>
</dbReference>
<proteinExistence type="inferred from homology"/>
<dbReference type="PRINTS" id="PR00385">
    <property type="entry name" value="P450"/>
</dbReference>
<dbReference type="PANTHER" id="PTHR24291">
    <property type="entry name" value="CYTOCHROME P450 FAMILY 4"/>
    <property type="match status" value="1"/>
</dbReference>
<evidence type="ECO:0000313" key="14">
    <source>
        <dbReference type="EMBL" id="KAK7792766.1"/>
    </source>
</evidence>
<keyword evidence="8" id="KW-0492">Microsome</keyword>
<dbReference type="InterPro" id="IPR017972">
    <property type="entry name" value="Cyt_P450_CS"/>
</dbReference>
<evidence type="ECO:0000256" key="7">
    <source>
        <dbReference type="ARBA" id="ARBA00022824"/>
    </source>
</evidence>